<evidence type="ECO:0000313" key="2">
    <source>
        <dbReference type="Proteomes" id="UP001519460"/>
    </source>
</evidence>
<reference evidence="1 2" key="1">
    <citation type="journal article" date="2023" name="Sci. Data">
        <title>Genome assembly of the Korean intertidal mud-creeper Batillaria attramentaria.</title>
        <authorList>
            <person name="Patra A.K."/>
            <person name="Ho P.T."/>
            <person name="Jun S."/>
            <person name="Lee S.J."/>
            <person name="Kim Y."/>
            <person name="Won Y.J."/>
        </authorList>
    </citation>
    <scope>NUCLEOTIDE SEQUENCE [LARGE SCALE GENOMIC DNA]</scope>
    <source>
        <strain evidence="1">Wonlab-2016</strain>
    </source>
</reference>
<accession>A0ABD0KH60</accession>
<evidence type="ECO:0000313" key="1">
    <source>
        <dbReference type="EMBL" id="KAK7486523.1"/>
    </source>
</evidence>
<name>A0ABD0KH60_9CAEN</name>
<comment type="caution">
    <text evidence="1">The sequence shown here is derived from an EMBL/GenBank/DDBJ whole genome shotgun (WGS) entry which is preliminary data.</text>
</comment>
<keyword evidence="2" id="KW-1185">Reference proteome</keyword>
<sequence>YTAMMQKRTRKDSNIFFDKIVTDGFGISQSNSTAILEIKQGGNYLTFLSARPPTPWRIGDVELILEERHGSGWRAVLHAYGREPWRGSVGAILKFSSGAELRVRGAGPGLRLLDHAMFSIVRIASLGKPGHRQDCFAWQTRPSSGLLRLANQAIVRIASLGKPGHRQDCFAWQTRPSSGLLRLANQAIVRIASLGKPGHRQDCFAWQTRPSSGLLRLANQAIVRIASLGKPGHRQDCFAWQTRPSSGLLRLANQAIVRIASLGKPVYAGLAKNANRKFGEKEVVKFGDQLSAFSHSSSYDQNTGTFTNSQPGRSRYAFCLRPHPRTDDAQMFFRTVSLKLFPHFEVISVCGIPSAFCAVISLDHNQQLKVTVGKRRVLHARSLFSIGLFDP</sequence>
<proteinExistence type="predicted"/>
<gene>
    <name evidence="1" type="ORF">BaRGS_00022189</name>
</gene>
<protein>
    <submittedName>
        <fullName evidence="1">Uncharacterized protein</fullName>
    </submittedName>
</protein>
<dbReference type="Proteomes" id="UP001519460">
    <property type="component" value="Unassembled WGS sequence"/>
</dbReference>
<dbReference type="AlphaFoldDB" id="A0ABD0KH60"/>
<dbReference type="EMBL" id="JACVVK020000177">
    <property type="protein sequence ID" value="KAK7486523.1"/>
    <property type="molecule type" value="Genomic_DNA"/>
</dbReference>
<organism evidence="1 2">
    <name type="scientific">Batillaria attramentaria</name>
    <dbReference type="NCBI Taxonomy" id="370345"/>
    <lineage>
        <taxon>Eukaryota</taxon>
        <taxon>Metazoa</taxon>
        <taxon>Spiralia</taxon>
        <taxon>Lophotrochozoa</taxon>
        <taxon>Mollusca</taxon>
        <taxon>Gastropoda</taxon>
        <taxon>Caenogastropoda</taxon>
        <taxon>Sorbeoconcha</taxon>
        <taxon>Cerithioidea</taxon>
        <taxon>Batillariidae</taxon>
        <taxon>Batillaria</taxon>
    </lineage>
</organism>
<feature type="non-terminal residue" evidence="1">
    <location>
        <position position="1"/>
    </location>
</feature>